<organism evidence="2 3">
    <name type="scientific">Capnocytophaga granulosa</name>
    <dbReference type="NCBI Taxonomy" id="45242"/>
    <lineage>
        <taxon>Bacteria</taxon>
        <taxon>Pseudomonadati</taxon>
        <taxon>Bacteroidota</taxon>
        <taxon>Flavobacteriia</taxon>
        <taxon>Flavobacteriales</taxon>
        <taxon>Flavobacteriaceae</taxon>
        <taxon>Capnocytophaga</taxon>
    </lineage>
</organism>
<keyword evidence="3" id="KW-1185">Reference proteome</keyword>
<dbReference type="AlphaFoldDB" id="A0A1H2XJJ6"/>
<protein>
    <submittedName>
        <fullName evidence="2">Uncharacterized protein</fullName>
    </submittedName>
</protein>
<reference evidence="2 3" key="1">
    <citation type="submission" date="2016-10" db="EMBL/GenBank/DDBJ databases">
        <authorList>
            <person name="Varghese N."/>
            <person name="Submissions S."/>
        </authorList>
    </citation>
    <scope>NUCLEOTIDE SEQUENCE [LARGE SCALE GENOMIC DNA]</scope>
    <source>
        <strain evidence="2 3">DSM 11449</strain>
    </source>
</reference>
<dbReference type="RefSeq" id="WP_016420947.1">
    <property type="nucleotide sequence ID" value="NZ_FNND01000005.1"/>
</dbReference>
<dbReference type="Proteomes" id="UP000182771">
    <property type="component" value="Unassembled WGS sequence"/>
</dbReference>
<evidence type="ECO:0000313" key="3">
    <source>
        <dbReference type="Proteomes" id="UP000182771"/>
    </source>
</evidence>
<feature type="chain" id="PRO_5028931295" evidence="1">
    <location>
        <begin position="19"/>
        <end position="40"/>
    </location>
</feature>
<keyword evidence="1" id="KW-0732">Signal</keyword>
<evidence type="ECO:0000313" key="2">
    <source>
        <dbReference type="EMBL" id="SDW92459.1"/>
    </source>
</evidence>
<gene>
    <name evidence="2" type="ORF">SAMN05444420_105126</name>
</gene>
<sequence>MKYTLSFLLFFLLSSLHAQNEPWRNNYRQVDDFQDGLAAV</sequence>
<proteinExistence type="predicted"/>
<name>A0A1H2XJJ6_9FLAO</name>
<evidence type="ECO:0000256" key="1">
    <source>
        <dbReference type="SAM" id="SignalP"/>
    </source>
</evidence>
<dbReference type="EMBL" id="FNND01000005">
    <property type="protein sequence ID" value="SDW92459.1"/>
    <property type="molecule type" value="Genomic_DNA"/>
</dbReference>
<feature type="signal peptide" evidence="1">
    <location>
        <begin position="1"/>
        <end position="18"/>
    </location>
</feature>
<dbReference type="GeneID" id="85018586"/>
<accession>A0A1H2XJJ6</accession>
<comment type="caution">
    <text evidence="2">The sequence shown here is derived from an EMBL/GenBank/DDBJ whole genome shotgun (WGS) entry which is preliminary data.</text>
</comment>